<reference evidence="2" key="1">
    <citation type="journal article" date="2016" name="Genome Announc.">
        <title>Draft Genome Sequences of Five Rapidly Growing Mycobacterium Species, M. thermoresistibile, M. fortuitum subsp. acetamidolyticum, M. canariasense, M. brisbanense, and M. novocastrense.</title>
        <authorList>
            <person name="Katahira K."/>
            <person name="Ogura Y."/>
            <person name="Gotoh Y."/>
            <person name="Hayashi T."/>
        </authorList>
    </citation>
    <scope>NUCLEOTIDE SEQUENCE [LARGE SCALE GENOMIC DNA]</scope>
    <source>
        <strain evidence="2">JCM15654</strain>
    </source>
</reference>
<dbReference type="AlphaFoldDB" id="A0A100VV77"/>
<dbReference type="CDD" id="cd22923">
    <property type="entry name" value="HFD_Aq328-like_rpt2"/>
    <property type="match status" value="1"/>
</dbReference>
<dbReference type="Pfam" id="PF09123">
    <property type="entry name" value="DUF1931"/>
    <property type="match status" value="1"/>
</dbReference>
<dbReference type="OrthoDB" id="14134at2"/>
<dbReference type="SUPFAM" id="SSF47113">
    <property type="entry name" value="Histone-fold"/>
    <property type="match status" value="1"/>
</dbReference>
<dbReference type="InterPro" id="IPR009072">
    <property type="entry name" value="Histone-fold"/>
</dbReference>
<dbReference type="STRING" id="146020.RMCB_0744"/>
<comment type="caution">
    <text evidence="1">The sequence shown here is derived from an EMBL/GenBank/DDBJ whole genome shotgun (WGS) entry which is preliminary data.</text>
</comment>
<sequence length="150" mass="17368">MTHPSGIPVFERFFRSVASINIDKNDVRRFREFVDEQIDEVAIAGRNSAKWNGRDVIVAQDLPITKGLQERMREFDKLEEAEEIRELLRQVVRQPPGDVTFAEDTEHLLPELFGGLSIALARSFRVVDATVSHPSTEHWNRVFTIFRLMF</sequence>
<dbReference type="RefSeq" id="WP_063979572.1">
    <property type="nucleotide sequence ID" value="NZ_BCSX01000007.1"/>
</dbReference>
<name>A0A100VV77_9MYCO</name>
<evidence type="ECO:0000313" key="1">
    <source>
        <dbReference type="EMBL" id="GAS86648.1"/>
    </source>
</evidence>
<organism evidence="1 2">
    <name type="scientific">Mycolicibacterium brisbanense</name>
    <dbReference type="NCBI Taxonomy" id="146020"/>
    <lineage>
        <taxon>Bacteria</taxon>
        <taxon>Bacillati</taxon>
        <taxon>Actinomycetota</taxon>
        <taxon>Actinomycetes</taxon>
        <taxon>Mycobacteriales</taxon>
        <taxon>Mycobacteriaceae</taxon>
        <taxon>Mycolicibacterium</taxon>
    </lineage>
</organism>
<gene>
    <name evidence="1" type="ORF">RMCB_0744</name>
</gene>
<dbReference type="Proteomes" id="UP000069620">
    <property type="component" value="Unassembled WGS sequence"/>
</dbReference>
<reference evidence="2" key="2">
    <citation type="submission" date="2016-02" db="EMBL/GenBank/DDBJ databases">
        <title>Draft genome sequence of five rapidly growing Mycobacterium species.</title>
        <authorList>
            <person name="Katahira K."/>
            <person name="Gotou Y."/>
            <person name="Iida K."/>
            <person name="Ogura Y."/>
            <person name="Hayashi T."/>
        </authorList>
    </citation>
    <scope>NUCLEOTIDE SEQUENCE [LARGE SCALE GENOMIC DNA]</scope>
    <source>
        <strain evidence="2">JCM15654</strain>
    </source>
</reference>
<dbReference type="EMBL" id="BCSX01000007">
    <property type="protein sequence ID" value="GAS86648.1"/>
    <property type="molecule type" value="Genomic_DNA"/>
</dbReference>
<dbReference type="GO" id="GO:0046982">
    <property type="term" value="F:protein heterodimerization activity"/>
    <property type="evidence" value="ECO:0007669"/>
    <property type="project" value="InterPro"/>
</dbReference>
<evidence type="ECO:0000313" key="2">
    <source>
        <dbReference type="Proteomes" id="UP000069620"/>
    </source>
</evidence>
<dbReference type="InterPro" id="IPR015207">
    <property type="entry name" value="DUF1931"/>
</dbReference>
<dbReference type="Gene3D" id="1.10.20.10">
    <property type="entry name" value="Histone, subunit A"/>
    <property type="match status" value="1"/>
</dbReference>
<keyword evidence="2" id="KW-1185">Reference proteome</keyword>
<proteinExistence type="predicted"/>
<protein>
    <recommendedName>
        <fullName evidence="3">DUF1931 family protein</fullName>
    </recommendedName>
</protein>
<accession>A0A100VV77</accession>
<evidence type="ECO:0008006" key="3">
    <source>
        <dbReference type="Google" id="ProtNLM"/>
    </source>
</evidence>